<feature type="transmembrane region" description="Helical" evidence="3">
    <location>
        <begin position="343"/>
        <end position="365"/>
    </location>
</feature>
<dbReference type="Proteomes" id="UP000224634">
    <property type="component" value="Unassembled WGS sequence"/>
</dbReference>
<keyword evidence="4" id="KW-0732">Signal</keyword>
<dbReference type="OrthoDB" id="3021074at2759"/>
<feature type="region of interest" description="Disordered" evidence="2">
    <location>
        <begin position="583"/>
        <end position="616"/>
    </location>
</feature>
<feature type="transmembrane region" description="Helical" evidence="3">
    <location>
        <begin position="89"/>
        <end position="112"/>
    </location>
</feature>
<feature type="transmembrane region" description="Helical" evidence="3">
    <location>
        <begin position="455"/>
        <end position="475"/>
    </location>
</feature>
<comment type="caution">
    <text evidence="5">The sequence shown here is derived from an EMBL/GenBank/DDBJ whole genome shotgun (WGS) entry which is preliminary data.</text>
</comment>
<feature type="compositionally biased region" description="Basic and acidic residues" evidence="2">
    <location>
        <begin position="607"/>
        <end position="616"/>
    </location>
</feature>
<dbReference type="AlphaFoldDB" id="A0A2B7X5P4"/>
<feature type="chain" id="PRO_5013378633" evidence="4">
    <location>
        <begin position="26"/>
        <end position="616"/>
    </location>
</feature>
<feature type="transmembrane region" description="Helical" evidence="3">
    <location>
        <begin position="124"/>
        <end position="142"/>
    </location>
</feature>
<reference evidence="5 6" key="1">
    <citation type="submission" date="2017-10" db="EMBL/GenBank/DDBJ databases">
        <title>Comparative genomics in systemic dimorphic fungi from Ajellomycetaceae.</title>
        <authorList>
            <person name="Munoz J.F."/>
            <person name="Mcewen J.G."/>
            <person name="Clay O.K."/>
            <person name="Cuomo C.A."/>
        </authorList>
    </citation>
    <scope>NUCLEOTIDE SEQUENCE [LARGE SCALE GENOMIC DNA]</scope>
    <source>
        <strain evidence="5 6">UAMH7299</strain>
    </source>
</reference>
<evidence type="ECO:0000256" key="1">
    <source>
        <dbReference type="SAM" id="Coils"/>
    </source>
</evidence>
<keyword evidence="3" id="KW-1133">Transmembrane helix</keyword>
<evidence type="ECO:0000256" key="4">
    <source>
        <dbReference type="SAM" id="SignalP"/>
    </source>
</evidence>
<proteinExistence type="predicted"/>
<feature type="transmembrane region" description="Helical" evidence="3">
    <location>
        <begin position="217"/>
        <end position="237"/>
    </location>
</feature>
<keyword evidence="1" id="KW-0175">Coiled coil</keyword>
<protein>
    <submittedName>
        <fullName evidence="5">Uncharacterized protein</fullName>
    </submittedName>
</protein>
<sequence>MLPHVWQSLWSTALLICALLATTMALTPTESFQNVTRETSAMIISLTDETSPRLLCRYPISGNYCTLPRALFYATIIAALVLRHHTWLFIGALAASLTYSGAAAIHVCLVIWSGRAWGELDIAAITAILSVSCIVTVPLLNWSSTIRNAGRPLQEDRRQREKVERLLRQLEQRASQTVAKTTQEEWHHRETFERRRRRLESRGRNTRRVGLDAAARTILLFWAFLVTVGFCCGYVALLDRTHDGRIGNYNSADESLATEIRCAPDGGELNMTAVLTFVLEDADVFVITSKFIETNSCVDPCPNFPLRHGPVLFRDEGDSEVYRDNMLDSPNPDMGKIALVNKYVFNMSWIIVYILIQGIWAIGLGPSEPSESRIRVYGFIIRMRLRRRSSSSKGGGNPPGRFHVGLATTMALIAYLWAVGIAIIAVPLLIVNVTVGEMYLYYMPHSEASFHVGSWGPFVTTGLALFSMIIASTSVKRRAGDLLAATVSNVYRLGSFVIHRGRGRHHRALDLNLRAYRDAVHTASDIFFTRLKDYIFEQRNDVVDSLTCEWHNTVAFWRNPDVEVSKLEARSETELEYAAEYAAGLPTMSPEPGPLASRPLLSTEMQNVEREREGSG</sequence>
<dbReference type="EMBL" id="PDNA01000202">
    <property type="protein sequence ID" value="PGH04209.1"/>
    <property type="molecule type" value="Genomic_DNA"/>
</dbReference>
<feature type="transmembrane region" description="Helical" evidence="3">
    <location>
        <begin position="412"/>
        <end position="435"/>
    </location>
</feature>
<name>A0A2B7X5P4_POLH7</name>
<keyword evidence="3" id="KW-0472">Membrane</keyword>
<feature type="transmembrane region" description="Helical" evidence="3">
    <location>
        <begin position="61"/>
        <end position="82"/>
    </location>
</feature>
<evidence type="ECO:0000313" key="6">
    <source>
        <dbReference type="Proteomes" id="UP000224634"/>
    </source>
</evidence>
<organism evidence="5 6">
    <name type="scientific">Polytolypa hystricis (strain UAMH7299)</name>
    <dbReference type="NCBI Taxonomy" id="1447883"/>
    <lineage>
        <taxon>Eukaryota</taxon>
        <taxon>Fungi</taxon>
        <taxon>Dikarya</taxon>
        <taxon>Ascomycota</taxon>
        <taxon>Pezizomycotina</taxon>
        <taxon>Eurotiomycetes</taxon>
        <taxon>Eurotiomycetidae</taxon>
        <taxon>Onygenales</taxon>
        <taxon>Onygenales incertae sedis</taxon>
        <taxon>Polytolypa</taxon>
    </lineage>
</organism>
<dbReference type="STRING" id="1447883.A0A2B7X5P4"/>
<accession>A0A2B7X5P4</accession>
<feature type="coiled-coil region" evidence="1">
    <location>
        <begin position="153"/>
        <end position="180"/>
    </location>
</feature>
<keyword evidence="3" id="KW-0812">Transmembrane</keyword>
<keyword evidence="6" id="KW-1185">Reference proteome</keyword>
<gene>
    <name evidence="5" type="ORF">AJ80_08554</name>
</gene>
<feature type="signal peptide" evidence="4">
    <location>
        <begin position="1"/>
        <end position="25"/>
    </location>
</feature>
<evidence type="ECO:0000256" key="3">
    <source>
        <dbReference type="SAM" id="Phobius"/>
    </source>
</evidence>
<evidence type="ECO:0000256" key="2">
    <source>
        <dbReference type="SAM" id="MobiDB-lite"/>
    </source>
</evidence>
<evidence type="ECO:0000313" key="5">
    <source>
        <dbReference type="EMBL" id="PGH04209.1"/>
    </source>
</evidence>